<dbReference type="AlphaFoldDB" id="M4BNS0"/>
<dbReference type="EnsemblProtists" id="HpaT808058">
    <property type="protein sequence ID" value="HpaP808058"/>
    <property type="gene ID" value="HpaG808058"/>
</dbReference>
<dbReference type="eggNOG" id="KOG4774">
    <property type="taxonomic scope" value="Eukaryota"/>
</dbReference>
<organism evidence="6 7">
    <name type="scientific">Hyaloperonospora arabidopsidis (strain Emoy2)</name>
    <name type="common">Downy mildew agent</name>
    <name type="synonym">Peronospora arabidopsidis</name>
    <dbReference type="NCBI Taxonomy" id="559515"/>
    <lineage>
        <taxon>Eukaryota</taxon>
        <taxon>Sar</taxon>
        <taxon>Stramenopiles</taxon>
        <taxon>Oomycota</taxon>
        <taxon>Peronosporomycetes</taxon>
        <taxon>Peronosporales</taxon>
        <taxon>Peronosporaceae</taxon>
        <taxon>Hyaloperonospora</taxon>
    </lineage>
</organism>
<evidence type="ECO:0000259" key="5">
    <source>
        <dbReference type="Pfam" id="PF09811"/>
    </source>
</evidence>
<dbReference type="GO" id="GO:0005634">
    <property type="term" value="C:nucleus"/>
    <property type="evidence" value="ECO:0007669"/>
    <property type="project" value="UniProtKB-SubCell"/>
</dbReference>
<evidence type="ECO:0000313" key="7">
    <source>
        <dbReference type="Proteomes" id="UP000011713"/>
    </source>
</evidence>
<dbReference type="PANTHER" id="PTHR18829">
    <property type="entry name" value="PROTEIN YAE1 HOMOLOG"/>
    <property type="match status" value="1"/>
</dbReference>
<feature type="domain" description="Essential protein Yae1 N-terminal" evidence="5">
    <location>
        <begin position="47"/>
        <end position="82"/>
    </location>
</feature>
<comment type="subcellular location">
    <subcellularLocation>
        <location evidence="2">Cytoplasm</location>
    </subcellularLocation>
    <subcellularLocation>
        <location evidence="1">Nucleus</location>
    </subcellularLocation>
</comment>
<dbReference type="Proteomes" id="UP000011713">
    <property type="component" value="Unassembled WGS sequence"/>
</dbReference>
<accession>M4BNS0</accession>
<dbReference type="InParanoid" id="M4BNS0"/>
<reference evidence="6" key="2">
    <citation type="submission" date="2015-06" db="UniProtKB">
        <authorList>
            <consortium name="EnsemblProtists"/>
        </authorList>
    </citation>
    <scope>IDENTIFICATION</scope>
    <source>
        <strain evidence="6">Emoy2</strain>
    </source>
</reference>
<evidence type="ECO:0000313" key="6">
    <source>
        <dbReference type="EnsemblProtists" id="HpaP808058"/>
    </source>
</evidence>
<name>M4BNS0_HYAAE</name>
<proteinExistence type="predicted"/>
<keyword evidence="4" id="KW-0539">Nucleus</keyword>
<dbReference type="STRING" id="559515.M4BNS0"/>
<dbReference type="OMA" id="MTQAKAC"/>
<sequence length="147" mass="15576">MTVPLDTQSDSDDGFLDILSDNDSDHETLLTQESAALERRMKTVGIRDGLKIGKEFTLQEGFDIGFAQGAARTVRVGRLRGALETAAGCGLVNHTLMTQACACVSQLKALERGTNVDYKASDDDAGLAVLTQAQDLLTSIGVDLSAS</sequence>
<keyword evidence="7" id="KW-1185">Reference proteome</keyword>
<dbReference type="GO" id="GO:0005737">
    <property type="term" value="C:cytoplasm"/>
    <property type="evidence" value="ECO:0007669"/>
    <property type="project" value="UniProtKB-SubCell"/>
</dbReference>
<protein>
    <recommendedName>
        <fullName evidence="5">Essential protein Yae1 N-terminal domain-containing protein</fullName>
    </recommendedName>
</protein>
<dbReference type="InterPro" id="IPR038881">
    <property type="entry name" value="Yae1-like"/>
</dbReference>
<keyword evidence="3" id="KW-0963">Cytoplasm</keyword>
<evidence type="ECO:0000256" key="2">
    <source>
        <dbReference type="ARBA" id="ARBA00004496"/>
    </source>
</evidence>
<dbReference type="InterPro" id="IPR019191">
    <property type="entry name" value="Essential_protein_Yae1_N"/>
</dbReference>
<evidence type="ECO:0000256" key="1">
    <source>
        <dbReference type="ARBA" id="ARBA00004123"/>
    </source>
</evidence>
<dbReference type="HOGENOM" id="CLU_120238_0_0_1"/>
<evidence type="ECO:0000256" key="4">
    <source>
        <dbReference type="ARBA" id="ARBA00023242"/>
    </source>
</evidence>
<dbReference type="EMBL" id="JH598467">
    <property type="status" value="NOT_ANNOTATED_CDS"/>
    <property type="molecule type" value="Genomic_DNA"/>
</dbReference>
<dbReference type="PANTHER" id="PTHR18829:SF0">
    <property type="entry name" value="PROTEIN YAE1 HOMOLOG"/>
    <property type="match status" value="1"/>
</dbReference>
<dbReference type="VEuPathDB" id="FungiDB:HpaG808058"/>
<dbReference type="Pfam" id="PF09811">
    <property type="entry name" value="Yae1_N"/>
    <property type="match status" value="1"/>
</dbReference>
<reference evidence="7" key="1">
    <citation type="journal article" date="2010" name="Science">
        <title>Signatures of adaptation to obligate biotrophy in the Hyaloperonospora arabidopsidis genome.</title>
        <authorList>
            <person name="Baxter L."/>
            <person name="Tripathy S."/>
            <person name="Ishaque N."/>
            <person name="Boot N."/>
            <person name="Cabral A."/>
            <person name="Kemen E."/>
            <person name="Thines M."/>
            <person name="Ah-Fong A."/>
            <person name="Anderson R."/>
            <person name="Badejoko W."/>
            <person name="Bittner-Eddy P."/>
            <person name="Boore J.L."/>
            <person name="Chibucos M.C."/>
            <person name="Coates M."/>
            <person name="Dehal P."/>
            <person name="Delehaunty K."/>
            <person name="Dong S."/>
            <person name="Downton P."/>
            <person name="Dumas B."/>
            <person name="Fabro G."/>
            <person name="Fronick C."/>
            <person name="Fuerstenberg S.I."/>
            <person name="Fulton L."/>
            <person name="Gaulin E."/>
            <person name="Govers F."/>
            <person name="Hughes L."/>
            <person name="Humphray S."/>
            <person name="Jiang R.H."/>
            <person name="Judelson H."/>
            <person name="Kamoun S."/>
            <person name="Kyung K."/>
            <person name="Meijer H."/>
            <person name="Minx P."/>
            <person name="Morris P."/>
            <person name="Nelson J."/>
            <person name="Phuntumart V."/>
            <person name="Qutob D."/>
            <person name="Rehmany A."/>
            <person name="Rougon-Cardoso A."/>
            <person name="Ryden P."/>
            <person name="Torto-Alalibo T."/>
            <person name="Studholme D."/>
            <person name="Wang Y."/>
            <person name="Win J."/>
            <person name="Wood J."/>
            <person name="Clifton S.W."/>
            <person name="Rogers J."/>
            <person name="Van den Ackerveken G."/>
            <person name="Jones J.D."/>
            <person name="McDowell J.M."/>
            <person name="Beynon J."/>
            <person name="Tyler B.M."/>
        </authorList>
    </citation>
    <scope>NUCLEOTIDE SEQUENCE [LARGE SCALE GENOMIC DNA]</scope>
    <source>
        <strain evidence="7">Emoy2</strain>
    </source>
</reference>
<evidence type="ECO:0000256" key="3">
    <source>
        <dbReference type="ARBA" id="ARBA00022490"/>
    </source>
</evidence>